<gene>
    <name evidence="2" type="ORF">ZIOFF_026840</name>
</gene>
<dbReference type="Pfam" id="PF03140">
    <property type="entry name" value="DUF247"/>
    <property type="match status" value="1"/>
</dbReference>
<accession>A0A8J5H5C9</accession>
<dbReference type="PANTHER" id="PTHR31170:SF25">
    <property type="entry name" value="BNAA09G04570D PROTEIN"/>
    <property type="match status" value="1"/>
</dbReference>
<keyword evidence="1" id="KW-0472">Membrane</keyword>
<evidence type="ECO:0000256" key="1">
    <source>
        <dbReference type="SAM" id="Phobius"/>
    </source>
</evidence>
<dbReference type="PANTHER" id="PTHR31170">
    <property type="entry name" value="BNAC04G53230D PROTEIN"/>
    <property type="match status" value="1"/>
</dbReference>
<reference evidence="2 3" key="1">
    <citation type="submission" date="2020-08" db="EMBL/GenBank/DDBJ databases">
        <title>Plant Genome Project.</title>
        <authorList>
            <person name="Zhang R.-G."/>
        </authorList>
    </citation>
    <scope>NUCLEOTIDE SEQUENCE [LARGE SCALE GENOMIC DNA]</scope>
    <source>
        <tissue evidence="2">Rhizome</tissue>
    </source>
</reference>
<evidence type="ECO:0000313" key="2">
    <source>
        <dbReference type="EMBL" id="KAG6516381.1"/>
    </source>
</evidence>
<comment type="caution">
    <text evidence="2">The sequence shown here is derived from an EMBL/GenBank/DDBJ whole genome shotgun (WGS) entry which is preliminary data.</text>
</comment>
<organism evidence="2 3">
    <name type="scientific">Zingiber officinale</name>
    <name type="common">Ginger</name>
    <name type="synonym">Amomum zingiber</name>
    <dbReference type="NCBI Taxonomy" id="94328"/>
    <lineage>
        <taxon>Eukaryota</taxon>
        <taxon>Viridiplantae</taxon>
        <taxon>Streptophyta</taxon>
        <taxon>Embryophyta</taxon>
        <taxon>Tracheophyta</taxon>
        <taxon>Spermatophyta</taxon>
        <taxon>Magnoliopsida</taxon>
        <taxon>Liliopsida</taxon>
        <taxon>Zingiberales</taxon>
        <taxon>Zingiberaceae</taxon>
        <taxon>Zingiber</taxon>
    </lineage>
</organism>
<dbReference type="OrthoDB" id="672127at2759"/>
<dbReference type="AlphaFoldDB" id="A0A8J5H5C9"/>
<keyword evidence="3" id="KW-1185">Reference proteome</keyword>
<name>A0A8J5H5C9_ZINOF</name>
<feature type="transmembrane region" description="Helical" evidence="1">
    <location>
        <begin position="449"/>
        <end position="473"/>
    </location>
</feature>
<evidence type="ECO:0000313" key="3">
    <source>
        <dbReference type="Proteomes" id="UP000734854"/>
    </source>
</evidence>
<dbReference type="Proteomes" id="UP000734854">
    <property type="component" value="Unassembled WGS sequence"/>
</dbReference>
<protein>
    <submittedName>
        <fullName evidence="2">Uncharacterized protein</fullName>
    </submittedName>
</protein>
<proteinExistence type="predicted"/>
<sequence>MNNTEVERLEMDWVISLENRLSDTNLWDRKRGATIYRVPDIMKKVDPQAYEPLIVSLGPYHHGKPHLQAMNQLKWKYLKAVLHLNCDMVLKDYLDLIKGLETRARGAYSEEVNMSSNSFVEMMLLDGCFVMLTITGWIDPMEISKESTLWTRFNALQDIFILENQLPFFLLETLFLSAFPQYDRDFFRSLTFMFIRKYFFSNIEFTSDNETIHHIIHLFLSCIDPTTNNGNGNGNGNDNGNQSSTFGFLCNSKLVETVCVSLPSKLRSSLLSQVNSKMCTGRDANPEEDLPVPDLPWIPNATVCNEARIHFKRKQKAKSFLDITFHKGKLEIPQIHIYYPTNSLLRNLIAYEQCSTDSKFRVTSYAVFMDYLIDTAADVELLQQHEIIISDLGDSQEIATLFSKLNTNLCYNSEDFYIADVIFAMKKHHDTRCNKWRARLNRDYFSSPWAAISLFGVLALFVLTVIQTTYTVLSYYPSH</sequence>
<keyword evidence="1" id="KW-1133">Transmembrane helix</keyword>
<dbReference type="InterPro" id="IPR004158">
    <property type="entry name" value="DUF247_pln"/>
</dbReference>
<keyword evidence="1" id="KW-0812">Transmembrane</keyword>
<dbReference type="EMBL" id="JACMSC010000007">
    <property type="protein sequence ID" value="KAG6516381.1"/>
    <property type="molecule type" value="Genomic_DNA"/>
</dbReference>